<comment type="caution">
    <text evidence="5">The sequence shown here is derived from an EMBL/GenBank/DDBJ whole genome shotgun (WGS) entry which is preliminary data.</text>
</comment>
<dbReference type="Proteomes" id="UP001264340">
    <property type="component" value="Unassembled WGS sequence"/>
</dbReference>
<dbReference type="Gene3D" id="1.10.10.60">
    <property type="entry name" value="Homeodomain-like"/>
    <property type="match status" value="1"/>
</dbReference>
<sequence>MKNYSRDYRRYATQPRGLTDEHTVRRVGLTLFNGFSLPEAALILEAFHCANARVKADGADGIRFDVSLLSVAGGKIASSSSVFVWTDSVDSPVHAGDFHALFVAGGVGVQDALRDNRLIAWLQRIQPHSQRIFPIDGGRLLLQAAGFHPGDSDPLQAALSLIGNDLGVEAARQIAQRLEQRLEDQSLAIVRKDTSIIVSDQIRASARWLEMNAYRPIAMEEVAQVASMSERNFLRRFKLEMGKTPSDYLLLVRLSRCCHLLAETDLPVDKVARRCGISSGGRLSKVLRKHLGVTPIEYRASRRKSTDSK</sequence>
<dbReference type="InterPro" id="IPR029062">
    <property type="entry name" value="Class_I_gatase-like"/>
</dbReference>
<keyword evidence="6" id="KW-1185">Reference proteome</keyword>
<gene>
    <name evidence="5" type="ORF">J2804_003549</name>
</gene>
<organism evidence="5 6">
    <name type="scientific">Paraburkholderia terricola</name>
    <dbReference type="NCBI Taxonomy" id="169427"/>
    <lineage>
        <taxon>Bacteria</taxon>
        <taxon>Pseudomonadati</taxon>
        <taxon>Pseudomonadota</taxon>
        <taxon>Betaproteobacteria</taxon>
        <taxon>Burkholderiales</taxon>
        <taxon>Burkholderiaceae</taxon>
        <taxon>Paraburkholderia</taxon>
    </lineage>
</organism>
<dbReference type="InterPro" id="IPR018060">
    <property type="entry name" value="HTH_AraC"/>
</dbReference>
<accession>A0ABU1LTN8</accession>
<evidence type="ECO:0000259" key="4">
    <source>
        <dbReference type="PROSITE" id="PS01124"/>
    </source>
</evidence>
<reference evidence="5 6" key="1">
    <citation type="submission" date="2023-07" db="EMBL/GenBank/DDBJ databases">
        <title>Sorghum-associated microbial communities from plants grown in Nebraska, USA.</title>
        <authorList>
            <person name="Schachtman D."/>
        </authorList>
    </citation>
    <scope>NUCLEOTIDE SEQUENCE [LARGE SCALE GENOMIC DNA]</scope>
    <source>
        <strain evidence="5 6">DS1316</strain>
    </source>
</reference>
<proteinExistence type="predicted"/>
<evidence type="ECO:0000256" key="1">
    <source>
        <dbReference type="ARBA" id="ARBA00023015"/>
    </source>
</evidence>
<dbReference type="SUPFAM" id="SSF52317">
    <property type="entry name" value="Class I glutamine amidotransferase-like"/>
    <property type="match status" value="1"/>
</dbReference>
<dbReference type="PANTHER" id="PTHR43280">
    <property type="entry name" value="ARAC-FAMILY TRANSCRIPTIONAL REGULATOR"/>
    <property type="match status" value="1"/>
</dbReference>
<protein>
    <submittedName>
        <fullName evidence="5">Transcriptional regulator GlxA family with amidase domain</fullName>
    </submittedName>
</protein>
<dbReference type="SMART" id="SM00342">
    <property type="entry name" value="HTH_ARAC"/>
    <property type="match status" value="1"/>
</dbReference>
<dbReference type="Pfam" id="PF12833">
    <property type="entry name" value="HTH_18"/>
    <property type="match status" value="1"/>
</dbReference>
<dbReference type="PANTHER" id="PTHR43280:SF2">
    <property type="entry name" value="HTH-TYPE TRANSCRIPTIONAL REGULATOR EXSA"/>
    <property type="match status" value="1"/>
</dbReference>
<feature type="domain" description="HTH araC/xylS-type" evidence="4">
    <location>
        <begin position="203"/>
        <end position="301"/>
    </location>
</feature>
<dbReference type="InterPro" id="IPR009057">
    <property type="entry name" value="Homeodomain-like_sf"/>
</dbReference>
<dbReference type="EMBL" id="JAVDRP010000006">
    <property type="protein sequence ID" value="MDR6410127.1"/>
    <property type="molecule type" value="Genomic_DNA"/>
</dbReference>
<name>A0ABU1LTN8_9BURK</name>
<dbReference type="SUPFAM" id="SSF46689">
    <property type="entry name" value="Homeodomain-like"/>
    <property type="match status" value="2"/>
</dbReference>
<evidence type="ECO:0000256" key="3">
    <source>
        <dbReference type="ARBA" id="ARBA00023163"/>
    </source>
</evidence>
<evidence type="ECO:0000313" key="6">
    <source>
        <dbReference type="Proteomes" id="UP001264340"/>
    </source>
</evidence>
<dbReference type="PROSITE" id="PS01124">
    <property type="entry name" value="HTH_ARAC_FAMILY_2"/>
    <property type="match status" value="1"/>
</dbReference>
<keyword evidence="1" id="KW-0805">Transcription regulation</keyword>
<evidence type="ECO:0000313" key="5">
    <source>
        <dbReference type="EMBL" id="MDR6410127.1"/>
    </source>
</evidence>
<keyword evidence="2" id="KW-0238">DNA-binding</keyword>
<dbReference type="RefSeq" id="WP_083083029.1">
    <property type="nucleotide sequence ID" value="NZ_CP024942.1"/>
</dbReference>
<evidence type="ECO:0000256" key="2">
    <source>
        <dbReference type="ARBA" id="ARBA00023125"/>
    </source>
</evidence>
<dbReference type="GeneID" id="301981019"/>
<dbReference type="Gene3D" id="3.40.50.880">
    <property type="match status" value="1"/>
</dbReference>
<keyword evidence="3" id="KW-0804">Transcription</keyword>